<dbReference type="FunFam" id="3.40.50.300:FF:001236">
    <property type="entry name" value="ATP-dependent helicase/nuclease subunit A"/>
    <property type="match status" value="1"/>
</dbReference>
<evidence type="ECO:0000256" key="15">
    <source>
        <dbReference type="SAM" id="Coils"/>
    </source>
</evidence>
<protein>
    <recommendedName>
        <fullName evidence="13">ATP-dependent helicase/nuclease subunit A</fullName>
        <ecNumber evidence="13">3.1.-.-</ecNumber>
        <ecNumber evidence="13">5.6.2.4</ecNumber>
    </recommendedName>
    <alternativeName>
        <fullName evidence="13">ATP-dependent helicase/nuclease AddA</fullName>
    </alternativeName>
    <alternativeName>
        <fullName evidence="13">DNA 3'-5' helicase AddA</fullName>
    </alternativeName>
</protein>
<feature type="coiled-coil region" evidence="15">
    <location>
        <begin position="153"/>
        <end position="180"/>
    </location>
</feature>
<evidence type="ECO:0000256" key="14">
    <source>
        <dbReference type="PROSITE-ProRule" id="PRU00560"/>
    </source>
</evidence>
<dbReference type="InterPro" id="IPR000212">
    <property type="entry name" value="DNA_helicase_UvrD/REP"/>
</dbReference>
<dbReference type="GO" id="GO:0016887">
    <property type="term" value="F:ATP hydrolysis activity"/>
    <property type="evidence" value="ECO:0007669"/>
    <property type="project" value="RHEA"/>
</dbReference>
<dbReference type="Pfam" id="PF00580">
    <property type="entry name" value="UvrD-helicase"/>
    <property type="match status" value="1"/>
</dbReference>
<evidence type="ECO:0000313" key="20">
    <source>
        <dbReference type="Proteomes" id="UP000092971"/>
    </source>
</evidence>
<feature type="domain" description="UvrD-like helicase ATP-binding" evidence="17">
    <location>
        <begin position="29"/>
        <end position="510"/>
    </location>
</feature>
<dbReference type="InterPro" id="IPR038726">
    <property type="entry name" value="PDDEXK_AddAB-type"/>
</dbReference>
<gene>
    <name evidence="13" type="primary">addA</name>
    <name evidence="19" type="ORF">CSTERTH_10460</name>
</gene>
<organism evidence="19 20">
    <name type="scientific">Thermoclostridium stercorarium subsp. thermolacticum DSM 2910</name>
    <dbReference type="NCBI Taxonomy" id="1121336"/>
    <lineage>
        <taxon>Bacteria</taxon>
        <taxon>Bacillati</taxon>
        <taxon>Bacillota</taxon>
        <taxon>Clostridia</taxon>
        <taxon>Eubacteriales</taxon>
        <taxon>Oscillospiraceae</taxon>
        <taxon>Thermoclostridium</taxon>
    </lineage>
</organism>
<dbReference type="EC" id="5.6.2.4" evidence="13"/>
<dbReference type="InterPro" id="IPR011335">
    <property type="entry name" value="Restrct_endonuc-II-like"/>
</dbReference>
<dbReference type="Gene3D" id="3.90.320.10">
    <property type="match status" value="1"/>
</dbReference>
<dbReference type="PANTHER" id="PTHR11070:SF48">
    <property type="entry name" value="ATP-DEPENDENT HELICASE_NUCLEASE SUBUNIT A"/>
    <property type="match status" value="1"/>
</dbReference>
<dbReference type="HAMAP" id="MF_01451">
    <property type="entry name" value="AddA"/>
    <property type="match status" value="1"/>
</dbReference>
<dbReference type="InterPro" id="IPR014017">
    <property type="entry name" value="DNA_helicase_UvrD-like_C"/>
</dbReference>
<dbReference type="SUPFAM" id="SSF52540">
    <property type="entry name" value="P-loop containing nucleoside triphosphate hydrolases"/>
    <property type="match status" value="1"/>
</dbReference>
<evidence type="ECO:0000256" key="9">
    <source>
        <dbReference type="ARBA" id="ARBA00023204"/>
    </source>
</evidence>
<comment type="similarity">
    <text evidence="13">Belongs to the helicase family. AddA subfamily.</text>
</comment>
<accession>A0A1B1YF78</accession>
<name>A0A1B1YF78_THEST</name>
<evidence type="ECO:0000259" key="18">
    <source>
        <dbReference type="PROSITE" id="PS51217"/>
    </source>
</evidence>
<feature type="binding site" evidence="14">
    <location>
        <begin position="50"/>
        <end position="57"/>
    </location>
    <ligand>
        <name>ATP</name>
        <dbReference type="ChEBI" id="CHEBI:30616"/>
    </ligand>
</feature>
<dbReference type="PANTHER" id="PTHR11070">
    <property type="entry name" value="UVRD / RECB / PCRA DNA HELICASE FAMILY MEMBER"/>
    <property type="match status" value="1"/>
</dbReference>
<evidence type="ECO:0000256" key="1">
    <source>
        <dbReference type="ARBA" id="ARBA00022722"/>
    </source>
</evidence>
<evidence type="ECO:0000256" key="6">
    <source>
        <dbReference type="ARBA" id="ARBA00022839"/>
    </source>
</evidence>
<evidence type="ECO:0000313" key="19">
    <source>
        <dbReference type="EMBL" id="ANW99419.1"/>
    </source>
</evidence>
<dbReference type="GO" id="GO:0033202">
    <property type="term" value="C:DNA helicase complex"/>
    <property type="evidence" value="ECO:0007669"/>
    <property type="project" value="TreeGrafter"/>
</dbReference>
<dbReference type="GO" id="GO:0005524">
    <property type="term" value="F:ATP binding"/>
    <property type="evidence" value="ECO:0007669"/>
    <property type="project" value="UniProtKB-UniRule"/>
</dbReference>
<keyword evidence="1 13" id="KW-0540">Nuclease</keyword>
<comment type="function">
    <text evidence="13">The heterodimer acts as both an ATP-dependent DNA helicase and an ATP-dependent, dual-direction single-stranded exonuclease. Recognizes the chi site generating a DNA molecule suitable for the initiation of homologous recombination. The AddA nuclease domain is required for chi fragment generation; this subunit has the helicase and 3' -&gt; 5' nuclease activities.</text>
</comment>
<evidence type="ECO:0000256" key="4">
    <source>
        <dbReference type="ARBA" id="ARBA00022801"/>
    </source>
</evidence>
<dbReference type="GO" id="GO:0043138">
    <property type="term" value="F:3'-5' DNA helicase activity"/>
    <property type="evidence" value="ECO:0007669"/>
    <property type="project" value="UniProtKB-UniRule"/>
</dbReference>
<dbReference type="InterPro" id="IPR014152">
    <property type="entry name" value="AddA"/>
</dbReference>
<sequence>MERSNNPENVKYLELNNGETESGDRKPGTKWTSEQLQAINARNCNLLVAAAAGAGKTAVLVERIIRKITDGTNPVDIDRMLIVTFTNAAAAEMRERIGEAITRELDKNPGSENMRRQLSLLSRANIMTIHSFCKEVITKHIEAAEIDPGFRIADEAESVLMRIEAMNEVMNEQYEEDRQDFIELLDWYGGNINDQRIQEMVIDIYNFIQSSPWPEKWLKESVEAFNVDETSDFARTLWGKVILRSCRVELENAGNMLQRAIEMLRNAEGLEQYIPVFEEDLSNIETLLSAVAKSEQGEKGGPSWDDLYEMVHRITFSRLPRAGKNADETKQETVKKIRDTVKNIINKKIMEKYISDNSSSIISDLRKAYPVMQCLGRLVREFTERYNEKKRVRSVLDFNDLEHLCLKILTEETGNGIVPSRIAMQYRDYFDEVMVDEYQDSNMVQELIIRMISRHDTDAPNVFMVGDVKQSIYRFRQARPEIFIEKYNTYLTDEGARNRKILLYKNFRSRSEIINAVNFVFGTIMSEDAGEIDYTEKEELNPGAVFGKCTAEDAKTGGFVEFHLIQTDEDENGSQTETHEKAGGDNVYEPANDEEITEIIDNIQSEARLIAGKILELTGCDNEGKSFYVFDKTKNEYRKAEFRDIVILLRATKNWAEVFTDELAAKGIPCFADTGTGFFKTTEIQVVLSLLQVIDNPLQDIPLLSVLRSPVFSFTTSELAAIRAADRKASIYDALKVMAEKHPLEEGSGSDRSAAEKAAMFLEKLAIWREKARHMPTDQLIWYLYHDTGYYDMVGAMPQGEQRQANLRILYDRARQFEKTSYKGLFNFINFIDKIKSSRGDMGSARILTENDNVVRIMSIHKSKGLEFPVVFVAGCGKKFNLTDASRSVLVHQELGLGPDIVDLRLRISHPSAAKIAISEKIRSETLSEEMRILYVAMTRAREKLIMTGCVGNIGKAVSKWAEISYGDGHKICGSNVLKCSSYADWIGAALVKKYPGFADEIKNKKIYTCGNDDDDPDTGNTNKWLIRVWDKKDMLSTGMRNEENEADFQQWLDEIAEKGEYTGYRKEIEERLSWDYPYMILGRIPAKVTVTELKRRFEAELFDEAGRIPIQLPVLVKKPSFLEKKKGLSPAEKGTVMHFVMQHLDFTNPDIKGQIEEMVKKDLLTEQQAETVDTEKIELFLKSELARRMLASGNVQREVPFNIEIPCHELYPELVDEKYRNENLLLQGIIDCYFEEKDGLVLVDYKTDYVPFGDTNVIIERYRIQIEYYARTLAVLTGKRVKERYIYLFSTGEIVEM</sequence>
<comment type="catalytic activity">
    <reaction evidence="12 13">
        <text>ATP + H2O = ADP + phosphate + H(+)</text>
        <dbReference type="Rhea" id="RHEA:13065"/>
        <dbReference type="ChEBI" id="CHEBI:15377"/>
        <dbReference type="ChEBI" id="CHEBI:15378"/>
        <dbReference type="ChEBI" id="CHEBI:30616"/>
        <dbReference type="ChEBI" id="CHEBI:43474"/>
        <dbReference type="ChEBI" id="CHEBI:456216"/>
        <dbReference type="EC" id="5.6.2.4"/>
    </reaction>
</comment>
<dbReference type="GO" id="GO:0000724">
    <property type="term" value="P:double-strand break repair via homologous recombination"/>
    <property type="evidence" value="ECO:0007669"/>
    <property type="project" value="UniProtKB-UniRule"/>
</dbReference>
<keyword evidence="5 13" id="KW-0347">Helicase</keyword>
<feature type="domain" description="UvrD-like helicase C-terminal" evidence="18">
    <location>
        <begin position="555"/>
        <end position="865"/>
    </location>
</feature>
<comment type="subunit">
    <text evidence="13">Heterodimer of AddA and AddB/RexB.</text>
</comment>
<evidence type="ECO:0000256" key="16">
    <source>
        <dbReference type="SAM" id="MobiDB-lite"/>
    </source>
</evidence>
<dbReference type="PROSITE" id="PS51217">
    <property type="entry name" value="UVRD_HELICASE_CTER"/>
    <property type="match status" value="1"/>
</dbReference>
<dbReference type="SUPFAM" id="SSF52980">
    <property type="entry name" value="Restriction endonuclease-like"/>
    <property type="match status" value="1"/>
</dbReference>
<keyword evidence="7 13" id="KW-0067">ATP-binding</keyword>
<dbReference type="Proteomes" id="UP000092971">
    <property type="component" value="Chromosome"/>
</dbReference>
<dbReference type="Pfam" id="PF13361">
    <property type="entry name" value="UvrD_C"/>
    <property type="match status" value="1"/>
</dbReference>
<dbReference type="Pfam" id="PF12705">
    <property type="entry name" value="PDDEXK_1"/>
    <property type="match status" value="1"/>
</dbReference>
<evidence type="ECO:0000256" key="7">
    <source>
        <dbReference type="ARBA" id="ARBA00022840"/>
    </source>
</evidence>
<evidence type="ECO:0000256" key="11">
    <source>
        <dbReference type="ARBA" id="ARBA00034617"/>
    </source>
</evidence>
<keyword evidence="15" id="KW-0175">Coiled coil</keyword>
<evidence type="ECO:0000256" key="5">
    <source>
        <dbReference type="ARBA" id="ARBA00022806"/>
    </source>
</evidence>
<feature type="region of interest" description="Disordered" evidence="16">
    <location>
        <begin position="1"/>
        <end position="30"/>
    </location>
</feature>
<keyword evidence="6 13" id="KW-0269">Exonuclease</keyword>
<keyword evidence="10 13" id="KW-0413">Isomerase</keyword>
<evidence type="ECO:0000256" key="3">
    <source>
        <dbReference type="ARBA" id="ARBA00022763"/>
    </source>
</evidence>
<evidence type="ECO:0000256" key="2">
    <source>
        <dbReference type="ARBA" id="ARBA00022741"/>
    </source>
</evidence>
<proteinExistence type="inferred from homology"/>
<evidence type="ECO:0000256" key="13">
    <source>
        <dbReference type="HAMAP-Rule" id="MF_01451"/>
    </source>
</evidence>
<evidence type="ECO:0000256" key="12">
    <source>
        <dbReference type="ARBA" id="ARBA00048988"/>
    </source>
</evidence>
<dbReference type="NCBIfam" id="TIGR02785">
    <property type="entry name" value="addA_Gpos"/>
    <property type="match status" value="1"/>
</dbReference>
<keyword evidence="9 13" id="KW-0234">DNA repair</keyword>
<keyword evidence="3 13" id="KW-0227">DNA damage</keyword>
<keyword evidence="4 13" id="KW-0378">Hydrolase</keyword>
<comment type="cofactor">
    <cofactor evidence="13">
        <name>Mg(2+)</name>
        <dbReference type="ChEBI" id="CHEBI:18420"/>
    </cofactor>
</comment>
<dbReference type="EC" id="3.1.-.-" evidence="13"/>
<reference evidence="19 20" key="1">
    <citation type="submission" date="2016-02" db="EMBL/GenBank/DDBJ databases">
        <title>Comparison of Clostridium stercorarium subspecies using comparative genomics and transcriptomics.</title>
        <authorList>
            <person name="Schellenberg J."/>
            <person name="Thallinger G."/>
            <person name="Levin D.B."/>
            <person name="Zhang X."/>
            <person name="Alvare G."/>
            <person name="Fristensky B."/>
            <person name="Sparling R."/>
        </authorList>
    </citation>
    <scope>NUCLEOTIDE SEQUENCE [LARGE SCALE GENOMIC DNA]</scope>
    <source>
        <strain evidence="19 20">DSM 2910</strain>
    </source>
</reference>
<dbReference type="InterPro" id="IPR014016">
    <property type="entry name" value="UvrD-like_ATP-bd"/>
</dbReference>
<dbReference type="InterPro" id="IPR027417">
    <property type="entry name" value="P-loop_NTPase"/>
</dbReference>
<dbReference type="GO" id="GO:0008408">
    <property type="term" value="F:3'-5' exonuclease activity"/>
    <property type="evidence" value="ECO:0007669"/>
    <property type="project" value="UniProtKB-UniRule"/>
</dbReference>
<evidence type="ECO:0000256" key="8">
    <source>
        <dbReference type="ARBA" id="ARBA00023125"/>
    </source>
</evidence>
<dbReference type="Gene3D" id="3.40.50.300">
    <property type="entry name" value="P-loop containing nucleotide triphosphate hydrolases"/>
    <property type="match status" value="4"/>
</dbReference>
<evidence type="ECO:0000259" key="17">
    <source>
        <dbReference type="PROSITE" id="PS51198"/>
    </source>
</evidence>
<keyword evidence="2 13" id="KW-0547">Nucleotide-binding</keyword>
<dbReference type="PROSITE" id="PS51198">
    <property type="entry name" value="UVRD_HELICASE_ATP_BIND"/>
    <property type="match status" value="1"/>
</dbReference>
<dbReference type="GO" id="GO:0005829">
    <property type="term" value="C:cytosol"/>
    <property type="evidence" value="ECO:0007669"/>
    <property type="project" value="TreeGrafter"/>
</dbReference>
<dbReference type="OrthoDB" id="9810135at2"/>
<evidence type="ECO:0000256" key="10">
    <source>
        <dbReference type="ARBA" id="ARBA00023235"/>
    </source>
</evidence>
<dbReference type="InterPro" id="IPR011604">
    <property type="entry name" value="PDDEXK-like_dom_sf"/>
</dbReference>
<comment type="catalytic activity">
    <reaction evidence="11 13">
        <text>Couples ATP hydrolysis with the unwinding of duplex DNA by translocating in the 3'-5' direction.</text>
        <dbReference type="EC" id="5.6.2.4"/>
    </reaction>
</comment>
<keyword evidence="8 13" id="KW-0238">DNA-binding</keyword>
<dbReference type="GO" id="GO:0003690">
    <property type="term" value="F:double-stranded DNA binding"/>
    <property type="evidence" value="ECO:0007669"/>
    <property type="project" value="UniProtKB-UniRule"/>
</dbReference>
<dbReference type="EMBL" id="CP014672">
    <property type="protein sequence ID" value="ANW99419.1"/>
    <property type="molecule type" value="Genomic_DNA"/>
</dbReference>